<dbReference type="GO" id="GO:0016491">
    <property type="term" value="F:oxidoreductase activity"/>
    <property type="evidence" value="ECO:0007669"/>
    <property type="project" value="InterPro"/>
</dbReference>
<dbReference type="Proteomes" id="UP000002748">
    <property type="component" value="Unassembled WGS sequence"/>
</dbReference>
<dbReference type="InterPro" id="IPR016161">
    <property type="entry name" value="Ald_DH/histidinol_DH"/>
</dbReference>
<dbReference type="AlphaFoldDB" id="J6EYG1"/>
<name>J6EYG1_TRIAS</name>
<organism evidence="1 2">
    <name type="scientific">Trichosporon asahii var. asahii (strain ATCC 90039 / CBS 2479 / JCM 2466 / KCTC 7840 / NBRC 103889/ NCYC 2677 / UAMH 7654)</name>
    <name type="common">Yeast</name>
    <dbReference type="NCBI Taxonomy" id="1186058"/>
    <lineage>
        <taxon>Eukaryota</taxon>
        <taxon>Fungi</taxon>
        <taxon>Dikarya</taxon>
        <taxon>Basidiomycota</taxon>
        <taxon>Agaricomycotina</taxon>
        <taxon>Tremellomycetes</taxon>
        <taxon>Trichosporonales</taxon>
        <taxon>Trichosporonaceae</taxon>
        <taxon>Trichosporon</taxon>
    </lineage>
</organism>
<dbReference type="InterPro" id="IPR016162">
    <property type="entry name" value="Ald_DH_N"/>
</dbReference>
<reference evidence="1 2" key="1">
    <citation type="journal article" date="2012" name="Eukaryot. Cell">
        <title>Draft genome sequence of CBS 2479, the standard type strain of Trichosporon asahii.</title>
        <authorList>
            <person name="Yang R.Y."/>
            <person name="Li H.T."/>
            <person name="Zhu H."/>
            <person name="Zhou G.P."/>
            <person name="Wang M."/>
            <person name="Wang L."/>
        </authorList>
    </citation>
    <scope>NUCLEOTIDE SEQUENCE [LARGE SCALE GENOMIC DNA]</scope>
    <source>
        <strain evidence="2">ATCC 90039 / CBS 2479 / JCM 2466 / KCTC 7840 / NCYC 2677 / UAMH 7654</strain>
    </source>
</reference>
<evidence type="ECO:0000313" key="1">
    <source>
        <dbReference type="EMBL" id="EJT49694.1"/>
    </source>
</evidence>
<protein>
    <submittedName>
        <fullName evidence="1">Uncharacterized protein</fullName>
    </submittedName>
</protein>
<dbReference type="VEuPathDB" id="FungiDB:A1Q1_01192"/>
<sequence>MSTLDALVAEARVSYVASDPLDLVVREKRLTKLFTPSLGEEYLAELGAVLGRISTLLGSMPDPAGETKRRRELRDIFERGARDVPVGVVLIVASDDYPIASWAVPLAQVYADGNEAVLLTSPGALLTTCGNVRTWSISGEVAGLPAVDAVIGPRAALPEDVHVLPGGLDVRVLETGPVPIIVDSSVLTTARKEDDPLPHELKRIAAQLKYLRDRAYVFVSSELSDQLAPQLNHRPHAYLAGPPQEVGVYTFSTLDRALEVAREVPAHATVIYAERAAAARAVAEYAARGGTARTTHINGYPAELALGPYAADCGFRRTAAVTVNQRPRHWCVSLIRSMSPRATNYKDIALREYRRGCEGCADFECEAFWGSWGSATESEDEEEEVQSSKDPRYWDYDTFGAGSWGMGWAFAV</sequence>
<dbReference type="SUPFAM" id="SSF53720">
    <property type="entry name" value="ALDH-like"/>
    <property type="match status" value="1"/>
</dbReference>
<comment type="caution">
    <text evidence="1">The sequence shown here is derived from an EMBL/GenBank/DDBJ whole genome shotgun (WGS) entry which is preliminary data.</text>
</comment>
<dbReference type="HOGENOM" id="CLU_710160_0_0_1"/>
<dbReference type="KEGG" id="tasa:A1Q1_01192"/>
<proteinExistence type="predicted"/>
<dbReference type="GeneID" id="25984706"/>
<dbReference type="Gene3D" id="3.40.605.10">
    <property type="entry name" value="Aldehyde Dehydrogenase, Chain A, domain 1"/>
    <property type="match status" value="1"/>
</dbReference>
<dbReference type="OrthoDB" id="5596991at2759"/>
<dbReference type="EMBL" id="ALBS01000161">
    <property type="protein sequence ID" value="EJT49694.1"/>
    <property type="molecule type" value="Genomic_DNA"/>
</dbReference>
<accession>J6EYG1</accession>
<dbReference type="RefSeq" id="XP_014180942.1">
    <property type="nucleotide sequence ID" value="XM_014325467.1"/>
</dbReference>
<evidence type="ECO:0000313" key="2">
    <source>
        <dbReference type="Proteomes" id="UP000002748"/>
    </source>
</evidence>
<gene>
    <name evidence="1" type="ORF">A1Q1_01192</name>
</gene>